<protein>
    <submittedName>
        <fullName evidence="2">Uncharacterized protein</fullName>
    </submittedName>
</protein>
<proteinExistence type="predicted"/>
<gene>
    <name evidence="2" type="ORF">ACFSKP_02610</name>
</gene>
<accession>A0ABW5CTM2</accession>
<dbReference type="EMBL" id="JBHUIM010000001">
    <property type="protein sequence ID" value="MFD2245128.1"/>
    <property type="molecule type" value="Genomic_DNA"/>
</dbReference>
<evidence type="ECO:0000256" key="1">
    <source>
        <dbReference type="SAM" id="MobiDB-lite"/>
    </source>
</evidence>
<dbReference type="RefSeq" id="WP_250429453.1">
    <property type="nucleotide sequence ID" value="NZ_JALPRR010000002.1"/>
</dbReference>
<name>A0ABW5CTM2_9BACT</name>
<comment type="caution">
    <text evidence="2">The sequence shown here is derived from an EMBL/GenBank/DDBJ whole genome shotgun (WGS) entry which is preliminary data.</text>
</comment>
<feature type="region of interest" description="Disordered" evidence="1">
    <location>
        <begin position="95"/>
        <end position="123"/>
    </location>
</feature>
<evidence type="ECO:0000313" key="3">
    <source>
        <dbReference type="Proteomes" id="UP001597374"/>
    </source>
</evidence>
<dbReference type="Proteomes" id="UP001597374">
    <property type="component" value="Unassembled WGS sequence"/>
</dbReference>
<reference evidence="3" key="1">
    <citation type="journal article" date="2019" name="Int. J. Syst. Evol. Microbiol.">
        <title>The Global Catalogue of Microorganisms (GCM) 10K type strain sequencing project: providing services to taxonomists for standard genome sequencing and annotation.</title>
        <authorList>
            <consortium name="The Broad Institute Genomics Platform"/>
            <consortium name="The Broad Institute Genome Sequencing Center for Infectious Disease"/>
            <person name="Wu L."/>
            <person name="Ma J."/>
        </authorList>
    </citation>
    <scope>NUCLEOTIDE SEQUENCE [LARGE SCALE GENOMIC DNA]</scope>
    <source>
        <strain evidence="3">CGMCC 4.1782</strain>
    </source>
</reference>
<keyword evidence="3" id="KW-1185">Reference proteome</keyword>
<evidence type="ECO:0000313" key="2">
    <source>
        <dbReference type="EMBL" id="MFD2245128.1"/>
    </source>
</evidence>
<sequence>MDKLPQAAPVAVKDLMKQIDLSKWDEERYKELNTYFRVRIQGMVDSDPYIKELIETDKNLQLSDLIDRMSVKDQGLWKEFIELDQIKLHMDMRDHLEGRGTPYNPQTGFGNKLSDSEDDTPLW</sequence>
<organism evidence="2 3">
    <name type="scientific">Pontibacter ruber</name>
    <dbReference type="NCBI Taxonomy" id="1343895"/>
    <lineage>
        <taxon>Bacteria</taxon>
        <taxon>Pseudomonadati</taxon>
        <taxon>Bacteroidota</taxon>
        <taxon>Cytophagia</taxon>
        <taxon>Cytophagales</taxon>
        <taxon>Hymenobacteraceae</taxon>
        <taxon>Pontibacter</taxon>
    </lineage>
</organism>